<keyword evidence="1" id="KW-0808">Transferase</keyword>
<name>A0A1L7I153_9FLAO</name>
<dbReference type="InterPro" id="IPR001296">
    <property type="entry name" value="Glyco_trans_1"/>
</dbReference>
<dbReference type="EMBL" id="CP016359">
    <property type="protein sequence ID" value="APU66812.1"/>
    <property type="molecule type" value="Genomic_DNA"/>
</dbReference>
<reference evidence="1 2" key="1">
    <citation type="submission" date="2016-07" db="EMBL/GenBank/DDBJ databases">
        <title>Multi-omics approach to identify versatile polysaccharide utilization systems of a marine flavobacterium Gramella flava.</title>
        <authorList>
            <person name="Tang K."/>
        </authorList>
    </citation>
    <scope>NUCLEOTIDE SEQUENCE [LARGE SCALE GENOMIC DNA]</scope>
    <source>
        <strain evidence="1 2">JLT2011</strain>
    </source>
</reference>
<dbReference type="Pfam" id="PF13439">
    <property type="entry name" value="Glyco_transf_4"/>
    <property type="match status" value="1"/>
</dbReference>
<dbReference type="RefSeq" id="WP_083642506.1">
    <property type="nucleotide sequence ID" value="NZ_AMRU01000010.1"/>
</dbReference>
<dbReference type="SUPFAM" id="SSF53756">
    <property type="entry name" value="UDP-Glycosyltransferase/glycogen phosphorylase"/>
    <property type="match status" value="1"/>
</dbReference>
<proteinExistence type="predicted"/>
<dbReference type="PANTHER" id="PTHR12526:SF609">
    <property type="entry name" value="LIPOPOLYSACCHARIDE BIOSYNTHESIS PROTEIN"/>
    <property type="match status" value="1"/>
</dbReference>
<evidence type="ECO:0000313" key="1">
    <source>
        <dbReference type="EMBL" id="APU66812.1"/>
    </source>
</evidence>
<gene>
    <name evidence="1" type="ORF">GRFL_0088</name>
</gene>
<dbReference type="PANTHER" id="PTHR12526">
    <property type="entry name" value="GLYCOSYLTRANSFERASE"/>
    <property type="match status" value="1"/>
</dbReference>
<organism evidence="1 2">
    <name type="scientific">Christiangramia flava JLT2011</name>
    <dbReference type="NCBI Taxonomy" id="1229726"/>
    <lineage>
        <taxon>Bacteria</taxon>
        <taxon>Pseudomonadati</taxon>
        <taxon>Bacteroidota</taxon>
        <taxon>Flavobacteriia</taxon>
        <taxon>Flavobacteriales</taxon>
        <taxon>Flavobacteriaceae</taxon>
        <taxon>Christiangramia</taxon>
    </lineage>
</organism>
<dbReference type="KEGG" id="gfl:GRFL_0088"/>
<dbReference type="Gene3D" id="3.40.50.2000">
    <property type="entry name" value="Glycogen Phosphorylase B"/>
    <property type="match status" value="2"/>
</dbReference>
<keyword evidence="2" id="KW-1185">Reference proteome</keyword>
<accession>A0A1L7I153</accession>
<dbReference type="AlphaFoldDB" id="A0A1L7I153"/>
<dbReference type="STRING" id="1229726.GRFL_0088"/>
<dbReference type="CDD" id="cd03794">
    <property type="entry name" value="GT4_WbuB-like"/>
    <property type="match status" value="1"/>
</dbReference>
<protein>
    <submittedName>
        <fullName evidence="1">Glycosyl transferase, group 1</fullName>
    </submittedName>
</protein>
<dbReference type="OrthoDB" id="9816564at2"/>
<dbReference type="Proteomes" id="UP000186230">
    <property type="component" value="Chromosome"/>
</dbReference>
<sequence length="411" mass="46674">MNNKEKNKTALFVMPRKSSAWKGAEAMWITAGGWAAAAKRLFGEAIIFTNDTSATPKEILSYPVNSSKDKNQKKRSILVRYSPEIIKTLYKDFLLWRASKNGTLYNHKAVIKDQNISLVWEQHDLFPGIGYKLAKKYNVPFILYVHAPQVWETSKWGVKRPIWGKIIEKIEAKSLKRADLVACVSEQVSQKLIEMGVPKEKIHISPMAVDPHLFDDINSNSIKRKFDLNNKLVLGWTGSFRSFHGLDLLIKTFDQVLMAVPNAILLLIGDGKEREEIEKLVEDLDISENVIFAGRKSFIDVPKYVNAFDVAIVSARSSKDFHYSPLKLREYLGAGIASLAPDAGEIPKTFIDNLHLRIYEIGEIESTSQIIIELFRDQEKRQILGKNGKEFILNNGTWDVELDKALKKLNT</sequence>
<evidence type="ECO:0000313" key="2">
    <source>
        <dbReference type="Proteomes" id="UP000186230"/>
    </source>
</evidence>
<dbReference type="InterPro" id="IPR028098">
    <property type="entry name" value="Glyco_trans_4-like_N"/>
</dbReference>
<dbReference type="GO" id="GO:0016757">
    <property type="term" value="F:glycosyltransferase activity"/>
    <property type="evidence" value="ECO:0007669"/>
    <property type="project" value="InterPro"/>
</dbReference>
<dbReference type="Pfam" id="PF00534">
    <property type="entry name" value="Glycos_transf_1"/>
    <property type="match status" value="1"/>
</dbReference>